<comment type="caution">
    <text evidence="1">The sequence shown here is derived from an EMBL/GenBank/DDBJ whole genome shotgun (WGS) entry which is preliminary data.</text>
</comment>
<evidence type="ECO:0000313" key="1">
    <source>
        <dbReference type="EMBL" id="TPE57150.1"/>
    </source>
</evidence>
<accession>A0A501X9E7</accession>
<gene>
    <name evidence="1" type="ORF">FJO69_02350</name>
</gene>
<reference evidence="1 2" key="1">
    <citation type="submission" date="2019-06" db="EMBL/GenBank/DDBJ databases">
        <title>Mycoplasma falconis type strain whole genome sequence.</title>
        <authorList>
            <person name="Spergser J."/>
        </authorList>
    </citation>
    <scope>NUCLEOTIDE SEQUENCE [LARGE SCALE GENOMIC DNA]</scope>
    <source>
        <strain evidence="1 2">ATCC 51372</strain>
    </source>
</reference>
<dbReference type="Proteomes" id="UP000319776">
    <property type="component" value="Unassembled WGS sequence"/>
</dbReference>
<name>A0A501X9E7_9BACT</name>
<sequence>MKKIIITAYKISKNKIEVEVSEKNDFGYLTIYQSKLNDVYLTPKNINDFVKTSKNKIETLIQGKIKDVVIFLDDESLITTKIFNLNKDVKTKLNDIKLWSSWSKLKMFNHKFINNNLFVNFIKLDFYNKLNYIMDKNHLRIAKLYDLDSLRLLSSDLAKQQKLATFVSLDKSNLKIKVYLHNQLIKSDIIDLEIYEFSNLLSDKQLLNFNLNLVKDFQIDNYLSSLRKIVKSSVKQTLGNSTLKFLQKNNIFLFQSSELIKKNMFDENFILVKRKNDFISSEMAGLIYLIDKPIKNVDNKLSLTAEMFMIDIKQNWHQYYIN</sequence>
<dbReference type="EMBL" id="VFSS01000008">
    <property type="protein sequence ID" value="TPE57150.1"/>
    <property type="molecule type" value="Genomic_DNA"/>
</dbReference>
<dbReference type="AlphaFoldDB" id="A0A501X9E7"/>
<dbReference type="RefSeq" id="WP_140781450.1">
    <property type="nucleotide sequence ID" value="NZ_VFSS01000008.1"/>
</dbReference>
<keyword evidence="2" id="KW-1185">Reference proteome</keyword>
<proteinExistence type="predicted"/>
<protein>
    <submittedName>
        <fullName evidence="1">Uncharacterized protein</fullName>
    </submittedName>
</protein>
<dbReference type="OrthoDB" id="398285at2"/>
<evidence type="ECO:0000313" key="2">
    <source>
        <dbReference type="Proteomes" id="UP000319776"/>
    </source>
</evidence>
<organism evidence="1 2">
    <name type="scientific">[Mycoplasma] falconis</name>
    <dbReference type="NCBI Taxonomy" id="92403"/>
    <lineage>
        <taxon>Bacteria</taxon>
        <taxon>Bacillati</taxon>
        <taxon>Mycoplasmatota</taxon>
        <taxon>Mycoplasmoidales</taxon>
        <taxon>Metamycoplasmataceae</taxon>
        <taxon>Metamycoplasma</taxon>
    </lineage>
</organism>